<sequence length="80" mass="9357">MVTAATKKIKISAGRQLFFFFRFLIWVAGNGIRQNKETYGSKSLGESLSWTTIMKKIEEYRKKLKKGKHAVDTLYYYLID</sequence>
<name>A0A8H3L1F3_9GLOM</name>
<protein>
    <submittedName>
        <fullName evidence="1">Uncharacterized protein</fullName>
    </submittedName>
</protein>
<dbReference type="Proteomes" id="UP000615446">
    <property type="component" value="Unassembled WGS sequence"/>
</dbReference>
<gene>
    <name evidence="1" type="ORF">RCL2_000727400</name>
</gene>
<organism evidence="1 2">
    <name type="scientific">Rhizophagus clarus</name>
    <dbReference type="NCBI Taxonomy" id="94130"/>
    <lineage>
        <taxon>Eukaryota</taxon>
        <taxon>Fungi</taxon>
        <taxon>Fungi incertae sedis</taxon>
        <taxon>Mucoromycota</taxon>
        <taxon>Glomeromycotina</taxon>
        <taxon>Glomeromycetes</taxon>
        <taxon>Glomerales</taxon>
        <taxon>Glomeraceae</taxon>
        <taxon>Rhizophagus</taxon>
    </lineage>
</organism>
<comment type="caution">
    <text evidence="1">The sequence shown here is derived from an EMBL/GenBank/DDBJ whole genome shotgun (WGS) entry which is preliminary data.</text>
</comment>
<reference evidence="1" key="1">
    <citation type="submission" date="2019-10" db="EMBL/GenBank/DDBJ databases">
        <title>Conservation and host-specific expression of non-tandemly repeated heterogenous ribosome RNA gene in arbuscular mycorrhizal fungi.</title>
        <authorList>
            <person name="Maeda T."/>
            <person name="Kobayashi Y."/>
            <person name="Nakagawa T."/>
            <person name="Ezawa T."/>
            <person name="Yamaguchi K."/>
            <person name="Bino T."/>
            <person name="Nishimoto Y."/>
            <person name="Shigenobu S."/>
            <person name="Kawaguchi M."/>
        </authorList>
    </citation>
    <scope>NUCLEOTIDE SEQUENCE</scope>
    <source>
        <strain evidence="1">HR1</strain>
    </source>
</reference>
<evidence type="ECO:0000313" key="1">
    <source>
        <dbReference type="EMBL" id="GES79973.1"/>
    </source>
</evidence>
<evidence type="ECO:0000313" key="2">
    <source>
        <dbReference type="Proteomes" id="UP000615446"/>
    </source>
</evidence>
<dbReference type="EMBL" id="BLAL01000047">
    <property type="protein sequence ID" value="GES79973.1"/>
    <property type="molecule type" value="Genomic_DNA"/>
</dbReference>
<proteinExistence type="predicted"/>
<dbReference type="AlphaFoldDB" id="A0A8H3L1F3"/>
<accession>A0A8H3L1F3</accession>